<evidence type="ECO:0000256" key="4">
    <source>
        <dbReference type="ARBA" id="ARBA00022840"/>
    </source>
</evidence>
<dbReference type="Proteomes" id="UP000250557">
    <property type="component" value="Chromosome"/>
</dbReference>
<keyword evidence="9" id="KW-1185">Reference proteome</keyword>
<evidence type="ECO:0000313" key="6">
    <source>
        <dbReference type="EMBL" id="QEM02564.1"/>
    </source>
</evidence>
<dbReference type="PROSITE" id="PS50893">
    <property type="entry name" value="ABC_TRANSPORTER_2"/>
    <property type="match status" value="1"/>
</dbReference>
<accession>A0AAE6JBE7</accession>
<dbReference type="PANTHER" id="PTHR43335:SF4">
    <property type="entry name" value="ABC TRANSPORTER, ATP-BINDING PROTEIN"/>
    <property type="match status" value="1"/>
</dbReference>
<keyword evidence="4 6" id="KW-0067">ATP-binding</keyword>
<evidence type="ECO:0000313" key="9">
    <source>
        <dbReference type="Proteomes" id="UP000663940"/>
    </source>
</evidence>
<evidence type="ECO:0000256" key="3">
    <source>
        <dbReference type="ARBA" id="ARBA00022741"/>
    </source>
</evidence>
<protein>
    <submittedName>
        <fullName evidence="6">ABC transporter ATP-binding protein</fullName>
    </submittedName>
</protein>
<sequence>MKNPIIQLKGLTKNYGRQIAVDNLNLEVYEGEIFGLLGPNGAGKTTSILMMLGLTEPTRGTATVCGYNATRDAIKVKKKVGYMPDSVGFYDHMTALENLVYIGRLNGLSGTEVKEKAVRVLDLVGLTAAEDKKTSTFSRGMKQRLGLADVLIKDPDLIILDEPTLGIDPAGVKDFLSLIRQLSREQNLTVLLSSHHLHHVQQVCDRVGIFVEGRLLAEGNLETLSKQLFGKNGYTTVINLEQALPEPWPHQPVLAAWDFIDDITSYGHTVEVTGSQNITPALVRFFVENNYDIINVNQRNYGLDDIYQKYFESGTGKDNYKKTA</sequence>
<reference evidence="7 9" key="2">
    <citation type="submission" date="2021-03" db="EMBL/GenBank/DDBJ databases">
        <title>Mucilaginibacter strains isolated from gold and copper mining confer multi heavy-metal resistance.</title>
        <authorList>
            <person name="Li Y."/>
        </authorList>
    </citation>
    <scope>NUCLEOTIDE SEQUENCE [LARGE SCALE GENOMIC DNA]</scope>
    <source>
        <strain evidence="7 9">P2-4</strain>
    </source>
</reference>
<dbReference type="Gene3D" id="3.40.50.300">
    <property type="entry name" value="P-loop containing nucleotide triphosphate hydrolases"/>
    <property type="match status" value="1"/>
</dbReference>
<dbReference type="InterPro" id="IPR003593">
    <property type="entry name" value="AAA+_ATPase"/>
</dbReference>
<dbReference type="GO" id="GO:0016887">
    <property type="term" value="F:ATP hydrolysis activity"/>
    <property type="evidence" value="ECO:0007669"/>
    <property type="project" value="InterPro"/>
</dbReference>
<name>A0AAE6JBE7_9SPHI</name>
<keyword evidence="2" id="KW-0813">Transport</keyword>
<dbReference type="EMBL" id="CP071880">
    <property type="protein sequence ID" value="QTE48694.1"/>
    <property type="molecule type" value="Genomic_DNA"/>
</dbReference>
<dbReference type="Proteomes" id="UP000663940">
    <property type="component" value="Chromosome"/>
</dbReference>
<evidence type="ECO:0000259" key="5">
    <source>
        <dbReference type="PROSITE" id="PS50893"/>
    </source>
</evidence>
<reference evidence="6 8" key="1">
    <citation type="submission" date="2019-08" db="EMBL/GenBank/DDBJ databases">
        <title>Comparative genome analysis confer to the adaptation heavy metal polluted environment.</title>
        <authorList>
            <person name="Li Y."/>
        </authorList>
    </citation>
    <scope>NUCLEOTIDE SEQUENCE [LARGE SCALE GENOMIC DNA]</scope>
    <source>
        <strain evidence="6 8">P2</strain>
    </source>
</reference>
<dbReference type="RefSeq" id="WP_112654486.1">
    <property type="nucleotide sequence ID" value="NZ_CP043451.1"/>
</dbReference>
<organism evidence="6 8">
    <name type="scientific">Mucilaginibacter rubeus</name>
    <dbReference type="NCBI Taxonomy" id="2027860"/>
    <lineage>
        <taxon>Bacteria</taxon>
        <taxon>Pseudomonadati</taxon>
        <taxon>Bacteroidota</taxon>
        <taxon>Sphingobacteriia</taxon>
        <taxon>Sphingobacteriales</taxon>
        <taxon>Sphingobacteriaceae</taxon>
        <taxon>Mucilaginibacter</taxon>
    </lineage>
</organism>
<dbReference type="PANTHER" id="PTHR43335">
    <property type="entry name" value="ABC TRANSPORTER, ATP-BINDING PROTEIN"/>
    <property type="match status" value="1"/>
</dbReference>
<evidence type="ECO:0000313" key="7">
    <source>
        <dbReference type="EMBL" id="QTE48694.1"/>
    </source>
</evidence>
<dbReference type="InterPro" id="IPR003439">
    <property type="entry name" value="ABC_transporter-like_ATP-bd"/>
</dbReference>
<evidence type="ECO:0000256" key="1">
    <source>
        <dbReference type="ARBA" id="ARBA00005417"/>
    </source>
</evidence>
<dbReference type="SUPFAM" id="SSF52540">
    <property type="entry name" value="P-loop containing nucleoside triphosphate hydrolases"/>
    <property type="match status" value="1"/>
</dbReference>
<keyword evidence="3" id="KW-0547">Nucleotide-binding</keyword>
<gene>
    <name evidence="6" type="ORF">DIU31_003165</name>
    <name evidence="7" type="ORF">J3L21_24585</name>
</gene>
<comment type="similarity">
    <text evidence="1">Belongs to the ABC transporter superfamily.</text>
</comment>
<evidence type="ECO:0000313" key="8">
    <source>
        <dbReference type="Proteomes" id="UP000250557"/>
    </source>
</evidence>
<dbReference type="GO" id="GO:0005524">
    <property type="term" value="F:ATP binding"/>
    <property type="evidence" value="ECO:0007669"/>
    <property type="project" value="UniProtKB-KW"/>
</dbReference>
<dbReference type="SMART" id="SM00382">
    <property type="entry name" value="AAA"/>
    <property type="match status" value="1"/>
</dbReference>
<dbReference type="InterPro" id="IPR027417">
    <property type="entry name" value="P-loop_NTPase"/>
</dbReference>
<feature type="domain" description="ABC transporter" evidence="5">
    <location>
        <begin position="6"/>
        <end position="237"/>
    </location>
</feature>
<dbReference type="Pfam" id="PF00005">
    <property type="entry name" value="ABC_tran"/>
    <property type="match status" value="1"/>
</dbReference>
<dbReference type="EMBL" id="CP043451">
    <property type="protein sequence ID" value="QEM02564.1"/>
    <property type="molecule type" value="Genomic_DNA"/>
</dbReference>
<dbReference type="AlphaFoldDB" id="A0AAE6JBE7"/>
<proteinExistence type="inferred from homology"/>
<evidence type="ECO:0000256" key="2">
    <source>
        <dbReference type="ARBA" id="ARBA00022448"/>
    </source>
</evidence>